<sequence>MKMFVIFLLAATFSVYGHGSAQTITLSGHHLDLKQVFSAIEQQTGYVVFYRQDQLIHTRPLSLQVNNMPLKAFLDTVLSQQQLDFRIRDKTIILLPQAPPAQEKAVWQILPAGATPINILVMDDGGLPLQGANVSIKDKKEFAVTDVLGTCKIKADEGDEITITYIGQENRTIKVTKAMLKNGSVVAMLQPSTTKLGSVEVVVNTGYQRIRPEQSTGAISQISTKEYESRISTNFIDGLVNRMPGLMINNNVSFTSTDGNGNTSSRSLFNIRGISTMSANQNPLIVIDGYPTELTMDMIDPNEIKSVTILKDAAAATIYGVRASNGVIVIERKQAKAGNPKFSFRATAGISPKPDYSRYRWEAHPSSVVSGYERDLYKSSISAGTWDQLINKSTFSSVAYSPVYYIMAQQAAGIITPYQAEKSFQELENYDNTKDYSKLFQRSSQTQTYSLDISGGNLGALYYITANYTGNRDNIINNNNNRMSISGRSTLKLTRKLSLELTTDYQEQRFKSAPVPDIYSVYPFEHFKDANGNPTAIASGSGGNPYYNAELLSWGLQDNLSYPLIDVNEINDKTKVINNRITAKFNYAIGWGFDLSFGGIYETSRTDKRHYASEKSSEAKQYVNSYITLNTDGTLKYNIPNGGFLKQETYNTSSYTARVQLNYNKKLGEQHTFNGILGTEIRSVLDKSNWASYFGYNDETLLQQPVNLADMINGTITGAYINTRSIRDNYAYLYGQGYTENRYLSGYANLVYAYKNTYSLTGSIRIDQSNLFGTNPKYKYKPLWSLGAAWNIHNEKFMQEITWIKQLKLRVADGFNGNVAKMSLPQAIAITVLNNYTSPSSEALTKLSYANSSLRWEQTHNLNLGLDYTLIKNISGSIDYYRKTSTDLLGNAQIDPTIGESPTLINTASIRNKGIELSLHADWIATKKVNWNTGLVISRNTSEVTDVYQTGEYSPQRLNSLGYVKGYPVGAMFAYRYAGLDGAGIPLIKNTKGTLYHTDDSRTGSATTVLMSSDTSGVTAYMGSSIPTINAGLSNRVDIGNFYLYCMISYYGGFKTRIPRPNPASLRPQEGAGNYWKQPGDENHTNVMSLAGFSSYNALSAYNYADAYVVNGAYITLSDLTLSYSLDNFAVIRNAGFTHFELKLQASNLWTKGLNDYNYSAATGTYQKSYITPTYTIGIFTNF</sequence>
<dbReference type="PROSITE" id="PS52016">
    <property type="entry name" value="TONB_DEPENDENT_REC_3"/>
    <property type="match status" value="1"/>
</dbReference>
<evidence type="ECO:0000256" key="12">
    <source>
        <dbReference type="PROSITE-ProRule" id="PRU01360"/>
    </source>
</evidence>
<feature type="chain" id="PRO_5017812177" evidence="14">
    <location>
        <begin position="18"/>
        <end position="1183"/>
    </location>
</feature>
<feature type="domain" description="TonB-dependent receptor plug" evidence="17">
    <location>
        <begin position="213"/>
        <end position="327"/>
    </location>
</feature>
<evidence type="ECO:0000256" key="4">
    <source>
        <dbReference type="ARBA" id="ARBA00022496"/>
    </source>
</evidence>
<keyword evidence="19" id="KW-1185">Reference proteome</keyword>
<dbReference type="InterPro" id="IPR023997">
    <property type="entry name" value="TonB-dep_OMP_SusC/RagA_CS"/>
</dbReference>
<evidence type="ECO:0000259" key="17">
    <source>
        <dbReference type="Pfam" id="PF07715"/>
    </source>
</evidence>
<evidence type="ECO:0000256" key="2">
    <source>
        <dbReference type="ARBA" id="ARBA00022448"/>
    </source>
</evidence>
<dbReference type="AlphaFoldDB" id="A0A3E1NWZ0"/>
<evidence type="ECO:0000256" key="8">
    <source>
        <dbReference type="ARBA" id="ARBA00023077"/>
    </source>
</evidence>
<dbReference type="InterPro" id="IPR011662">
    <property type="entry name" value="Secretin/TonB_short_N"/>
</dbReference>
<comment type="similarity">
    <text evidence="12 13">Belongs to the TonB-dependent receptor family.</text>
</comment>
<dbReference type="SUPFAM" id="SSF56935">
    <property type="entry name" value="Porins"/>
    <property type="match status" value="1"/>
</dbReference>
<dbReference type="InterPro" id="IPR039426">
    <property type="entry name" value="TonB-dep_rcpt-like"/>
</dbReference>
<evidence type="ECO:0000256" key="10">
    <source>
        <dbReference type="ARBA" id="ARBA00023170"/>
    </source>
</evidence>
<dbReference type="SUPFAM" id="SSF49464">
    <property type="entry name" value="Carboxypeptidase regulatory domain-like"/>
    <property type="match status" value="1"/>
</dbReference>
<dbReference type="Proteomes" id="UP000261174">
    <property type="component" value="Unassembled WGS sequence"/>
</dbReference>
<dbReference type="GO" id="GO:0009279">
    <property type="term" value="C:cell outer membrane"/>
    <property type="evidence" value="ECO:0007669"/>
    <property type="project" value="UniProtKB-SubCell"/>
</dbReference>
<keyword evidence="2 12" id="KW-0813">Transport</keyword>
<dbReference type="InterPro" id="IPR023996">
    <property type="entry name" value="TonB-dep_OMP_SusC/RagA"/>
</dbReference>
<evidence type="ECO:0000256" key="5">
    <source>
        <dbReference type="ARBA" id="ARBA00022692"/>
    </source>
</evidence>
<evidence type="ECO:0000256" key="14">
    <source>
        <dbReference type="SAM" id="SignalP"/>
    </source>
</evidence>
<evidence type="ECO:0000313" key="18">
    <source>
        <dbReference type="EMBL" id="RFM32441.1"/>
    </source>
</evidence>
<name>A0A3E1NWZ0_9BACT</name>
<evidence type="ECO:0000256" key="7">
    <source>
        <dbReference type="ARBA" id="ARBA00023004"/>
    </source>
</evidence>
<evidence type="ECO:0000256" key="3">
    <source>
        <dbReference type="ARBA" id="ARBA00022452"/>
    </source>
</evidence>
<evidence type="ECO:0000256" key="6">
    <source>
        <dbReference type="ARBA" id="ARBA00022729"/>
    </source>
</evidence>
<dbReference type="Pfam" id="PF00593">
    <property type="entry name" value="TonB_dep_Rec_b-barrel"/>
    <property type="match status" value="1"/>
</dbReference>
<reference evidence="18 19" key="1">
    <citation type="submission" date="2018-08" db="EMBL/GenBank/DDBJ databases">
        <title>Chitinophaga sp. K20C18050901, a novel bacterium isolated from forest soil.</title>
        <authorList>
            <person name="Wang C."/>
        </authorList>
    </citation>
    <scope>NUCLEOTIDE SEQUENCE [LARGE SCALE GENOMIC DNA]</scope>
    <source>
        <strain evidence="18 19">K20C18050901</strain>
    </source>
</reference>
<dbReference type="GO" id="GO:0044718">
    <property type="term" value="P:siderophore transmembrane transport"/>
    <property type="evidence" value="ECO:0007669"/>
    <property type="project" value="TreeGrafter"/>
</dbReference>
<accession>A0A3E1NWZ0</accession>
<keyword evidence="7" id="KW-0408">Iron</keyword>
<dbReference type="GO" id="GO:0015344">
    <property type="term" value="F:siderophore uptake transmembrane transporter activity"/>
    <property type="evidence" value="ECO:0007669"/>
    <property type="project" value="TreeGrafter"/>
</dbReference>
<dbReference type="NCBIfam" id="TIGR04056">
    <property type="entry name" value="OMP_RagA_SusC"/>
    <property type="match status" value="1"/>
</dbReference>
<dbReference type="EMBL" id="QTJV01000009">
    <property type="protein sequence ID" value="RFM32441.1"/>
    <property type="molecule type" value="Genomic_DNA"/>
</dbReference>
<keyword evidence="6 14" id="KW-0732">Signal</keyword>
<evidence type="ECO:0000256" key="1">
    <source>
        <dbReference type="ARBA" id="ARBA00004571"/>
    </source>
</evidence>
<feature type="signal peptide" evidence="14">
    <location>
        <begin position="1"/>
        <end position="17"/>
    </location>
</feature>
<dbReference type="InterPro" id="IPR008969">
    <property type="entry name" value="CarboxyPept-like_regulatory"/>
</dbReference>
<feature type="domain" description="TonB-dependent receptor-like beta-barrel" evidence="15">
    <location>
        <begin position="578"/>
        <end position="1009"/>
    </location>
</feature>
<dbReference type="RefSeq" id="WP_116855634.1">
    <property type="nucleotide sequence ID" value="NZ_QTJV01000009.1"/>
</dbReference>
<comment type="subcellular location">
    <subcellularLocation>
        <location evidence="1 12">Cell outer membrane</location>
        <topology evidence="1 12">Multi-pass membrane protein</topology>
    </subcellularLocation>
</comment>
<dbReference type="InterPro" id="IPR012910">
    <property type="entry name" value="Plug_dom"/>
</dbReference>
<keyword evidence="11 12" id="KW-0998">Cell outer membrane</keyword>
<dbReference type="OrthoDB" id="9768177at2"/>
<dbReference type="NCBIfam" id="TIGR04057">
    <property type="entry name" value="SusC_RagA_signa"/>
    <property type="match status" value="1"/>
</dbReference>
<evidence type="ECO:0000256" key="9">
    <source>
        <dbReference type="ARBA" id="ARBA00023136"/>
    </source>
</evidence>
<keyword evidence="8 13" id="KW-0798">TonB box</keyword>
<dbReference type="PANTHER" id="PTHR30069:SF29">
    <property type="entry name" value="HEMOGLOBIN AND HEMOGLOBIN-HAPTOGLOBIN-BINDING PROTEIN 1-RELATED"/>
    <property type="match status" value="1"/>
</dbReference>
<keyword evidence="10" id="KW-0675">Receptor</keyword>
<comment type="caution">
    <text evidence="18">The sequence shown here is derived from an EMBL/GenBank/DDBJ whole genome shotgun (WGS) entry which is preliminary data.</text>
</comment>
<dbReference type="InterPro" id="IPR037066">
    <property type="entry name" value="Plug_dom_sf"/>
</dbReference>
<feature type="domain" description="Secretin/TonB short N-terminal" evidence="16">
    <location>
        <begin position="46"/>
        <end position="97"/>
    </location>
</feature>
<dbReference type="Pfam" id="PF07660">
    <property type="entry name" value="STN"/>
    <property type="match status" value="1"/>
</dbReference>
<organism evidence="18 19">
    <name type="scientific">Chitinophaga silvisoli</name>
    <dbReference type="NCBI Taxonomy" id="2291814"/>
    <lineage>
        <taxon>Bacteria</taxon>
        <taxon>Pseudomonadati</taxon>
        <taxon>Bacteroidota</taxon>
        <taxon>Chitinophagia</taxon>
        <taxon>Chitinophagales</taxon>
        <taxon>Chitinophagaceae</taxon>
        <taxon>Chitinophaga</taxon>
    </lineage>
</organism>
<dbReference type="InterPro" id="IPR036942">
    <property type="entry name" value="Beta-barrel_TonB_sf"/>
</dbReference>
<proteinExistence type="inferred from homology"/>
<dbReference type="Pfam" id="PF07715">
    <property type="entry name" value="Plug"/>
    <property type="match status" value="1"/>
</dbReference>
<evidence type="ECO:0000313" key="19">
    <source>
        <dbReference type="Proteomes" id="UP000261174"/>
    </source>
</evidence>
<dbReference type="Gene3D" id="2.170.130.10">
    <property type="entry name" value="TonB-dependent receptor, plug domain"/>
    <property type="match status" value="1"/>
</dbReference>
<keyword evidence="4" id="KW-0406">Ion transport</keyword>
<evidence type="ECO:0000256" key="11">
    <source>
        <dbReference type="ARBA" id="ARBA00023237"/>
    </source>
</evidence>
<keyword evidence="5 12" id="KW-0812">Transmembrane</keyword>
<keyword evidence="3 12" id="KW-1134">Transmembrane beta strand</keyword>
<protein>
    <submittedName>
        <fullName evidence="18">SusC/RagA family TonB-linked outer membrane protein</fullName>
    </submittedName>
</protein>
<dbReference type="Gene3D" id="2.40.170.20">
    <property type="entry name" value="TonB-dependent receptor, beta-barrel domain"/>
    <property type="match status" value="1"/>
</dbReference>
<dbReference type="PANTHER" id="PTHR30069">
    <property type="entry name" value="TONB-DEPENDENT OUTER MEMBRANE RECEPTOR"/>
    <property type="match status" value="1"/>
</dbReference>
<dbReference type="InterPro" id="IPR000531">
    <property type="entry name" value="Beta-barrel_TonB"/>
</dbReference>
<keyword evidence="9 12" id="KW-0472">Membrane</keyword>
<keyword evidence="4" id="KW-0410">Iron transport</keyword>
<evidence type="ECO:0000259" key="16">
    <source>
        <dbReference type="Pfam" id="PF07660"/>
    </source>
</evidence>
<evidence type="ECO:0000259" key="15">
    <source>
        <dbReference type="Pfam" id="PF00593"/>
    </source>
</evidence>
<evidence type="ECO:0000256" key="13">
    <source>
        <dbReference type="RuleBase" id="RU003357"/>
    </source>
</evidence>
<gene>
    <name evidence="18" type="ORF">DXN04_22405</name>
</gene>